<evidence type="ECO:0000256" key="4">
    <source>
        <dbReference type="RuleBase" id="RU000659"/>
    </source>
</evidence>
<dbReference type="InterPro" id="IPR050257">
    <property type="entry name" value="eL8/uL1-like"/>
</dbReference>
<dbReference type="FunFam" id="3.40.50.790:FF:000002">
    <property type="entry name" value="Ribosomal protein"/>
    <property type="match status" value="1"/>
</dbReference>
<evidence type="ECO:0000313" key="6">
    <source>
        <dbReference type="Proteomes" id="UP000218209"/>
    </source>
</evidence>
<dbReference type="FunFam" id="3.30.190.20:FF:000009">
    <property type="entry name" value="Ribosomal protein L10a"/>
    <property type="match status" value="1"/>
</dbReference>
<protein>
    <recommendedName>
        <fullName evidence="4">Ribosomal protein</fullName>
    </recommendedName>
</protein>
<accession>A0A1X6P3A5</accession>
<dbReference type="OrthoDB" id="2449818at2759"/>
<keyword evidence="6" id="KW-1185">Reference proteome</keyword>
<dbReference type="InterPro" id="IPR016095">
    <property type="entry name" value="Ribosomal_uL1_3-a/b-sand"/>
</dbReference>
<dbReference type="SUPFAM" id="SSF56808">
    <property type="entry name" value="Ribosomal protein L1"/>
    <property type="match status" value="1"/>
</dbReference>
<evidence type="ECO:0000256" key="1">
    <source>
        <dbReference type="ARBA" id="ARBA00010531"/>
    </source>
</evidence>
<evidence type="ECO:0000256" key="3">
    <source>
        <dbReference type="ARBA" id="ARBA00023274"/>
    </source>
</evidence>
<dbReference type="PROSITE" id="PS01199">
    <property type="entry name" value="RIBOSOMAL_L1"/>
    <property type="match status" value="1"/>
</dbReference>
<comment type="similarity">
    <text evidence="1 4">Belongs to the universal ribosomal protein uL1 family.</text>
</comment>
<dbReference type="InterPro" id="IPR002143">
    <property type="entry name" value="Ribosomal_uL1"/>
</dbReference>
<dbReference type="GO" id="GO:0006412">
    <property type="term" value="P:translation"/>
    <property type="evidence" value="ECO:0007669"/>
    <property type="project" value="InterPro"/>
</dbReference>
<dbReference type="CDD" id="cd00403">
    <property type="entry name" value="Ribosomal_L1"/>
    <property type="match status" value="1"/>
</dbReference>
<sequence length="217" mass="24034">MASKLPTATIREAVEEVLKAAGDKKRNFVETIELQIGLKGIDPKKDKRFAGTVKLPAVPRPNMKVAILGDAVHMTEAQKLGLDAFDVEALKKFNKQKKPVKKFAKKYDAFLASDSIIKTIPRILGPGLNKAGRFPSLLTHADSMEDKVTELRSTVKFQLKKVLCIAVAVGHVNLDEGEIVNNIVLSVNFLVSLLKKHWQNVKSLHIKSTMGPVKRLY</sequence>
<organism evidence="5 6">
    <name type="scientific">Porphyra umbilicalis</name>
    <name type="common">Purple laver</name>
    <name type="synonym">Red alga</name>
    <dbReference type="NCBI Taxonomy" id="2786"/>
    <lineage>
        <taxon>Eukaryota</taxon>
        <taxon>Rhodophyta</taxon>
        <taxon>Bangiophyceae</taxon>
        <taxon>Bangiales</taxon>
        <taxon>Bangiaceae</taxon>
        <taxon>Porphyra</taxon>
    </lineage>
</organism>
<dbReference type="AlphaFoldDB" id="A0A1X6P3A5"/>
<dbReference type="Proteomes" id="UP000218209">
    <property type="component" value="Unassembled WGS sequence"/>
</dbReference>
<dbReference type="InterPro" id="IPR023674">
    <property type="entry name" value="Ribosomal_uL1-like"/>
</dbReference>
<dbReference type="FunFam" id="3.30.190.20:FF:000006">
    <property type="entry name" value="Ribosomal protein"/>
    <property type="match status" value="1"/>
</dbReference>
<keyword evidence="2 4" id="KW-0689">Ribosomal protein</keyword>
<dbReference type="GO" id="GO:0015934">
    <property type="term" value="C:large ribosomal subunit"/>
    <property type="evidence" value="ECO:0007669"/>
    <property type="project" value="InterPro"/>
</dbReference>
<dbReference type="Pfam" id="PF00687">
    <property type="entry name" value="Ribosomal_L1"/>
    <property type="match status" value="1"/>
</dbReference>
<dbReference type="InterPro" id="IPR028364">
    <property type="entry name" value="Ribosomal_uL1/biogenesis"/>
</dbReference>
<dbReference type="EMBL" id="KV918918">
    <property type="protein sequence ID" value="OSX75103.1"/>
    <property type="molecule type" value="Genomic_DNA"/>
</dbReference>
<dbReference type="Gene3D" id="3.40.50.790">
    <property type="match status" value="1"/>
</dbReference>
<reference evidence="5 6" key="1">
    <citation type="submission" date="2017-03" db="EMBL/GenBank/DDBJ databases">
        <title>WGS assembly of Porphyra umbilicalis.</title>
        <authorList>
            <person name="Brawley S.H."/>
            <person name="Blouin N.A."/>
            <person name="Ficko-Blean E."/>
            <person name="Wheeler G.L."/>
            <person name="Lohr M."/>
            <person name="Goodson H.V."/>
            <person name="Jenkins J.W."/>
            <person name="Blaby-Haas C.E."/>
            <person name="Helliwell K.E."/>
            <person name="Chan C."/>
            <person name="Marriage T."/>
            <person name="Bhattacharya D."/>
            <person name="Klein A.S."/>
            <person name="Badis Y."/>
            <person name="Brodie J."/>
            <person name="Cao Y."/>
            <person name="Collen J."/>
            <person name="Dittami S.M."/>
            <person name="Gachon C.M."/>
            <person name="Green B.R."/>
            <person name="Karpowicz S."/>
            <person name="Kim J.W."/>
            <person name="Kudahl U."/>
            <person name="Lin S."/>
            <person name="Michel G."/>
            <person name="Mittag M."/>
            <person name="Olson B.J."/>
            <person name="Pangilinan J."/>
            <person name="Peng Y."/>
            <person name="Qiu H."/>
            <person name="Shu S."/>
            <person name="Singer J.T."/>
            <person name="Smith A.G."/>
            <person name="Sprecher B.N."/>
            <person name="Wagner V."/>
            <person name="Wang W."/>
            <person name="Wang Z.-Y."/>
            <person name="Yan J."/>
            <person name="Yarish C."/>
            <person name="Zoeuner-Riek S."/>
            <person name="Zhuang Y."/>
            <person name="Zou Y."/>
            <person name="Lindquist E.A."/>
            <person name="Grimwood J."/>
            <person name="Barry K."/>
            <person name="Rokhsar D.S."/>
            <person name="Schmutz J."/>
            <person name="Stiller J.W."/>
            <person name="Grossman A.R."/>
            <person name="Prochnik S.E."/>
        </authorList>
    </citation>
    <scope>NUCLEOTIDE SEQUENCE [LARGE SCALE GENOMIC DNA]</scope>
    <source>
        <strain evidence="5">4086291</strain>
    </source>
</reference>
<dbReference type="GO" id="GO:0003735">
    <property type="term" value="F:structural constituent of ribosome"/>
    <property type="evidence" value="ECO:0007669"/>
    <property type="project" value="InterPro"/>
</dbReference>
<name>A0A1X6P3A5_PORUM</name>
<dbReference type="PANTHER" id="PTHR23105">
    <property type="entry name" value="RIBOSOMAL PROTEIN L7AE FAMILY MEMBER"/>
    <property type="match status" value="1"/>
</dbReference>
<gene>
    <name evidence="5" type="ORF">BU14_0255s0010</name>
</gene>
<evidence type="ECO:0000313" key="5">
    <source>
        <dbReference type="EMBL" id="OSX75103.1"/>
    </source>
</evidence>
<dbReference type="GO" id="GO:0003723">
    <property type="term" value="F:RNA binding"/>
    <property type="evidence" value="ECO:0007669"/>
    <property type="project" value="InterPro"/>
</dbReference>
<dbReference type="Gene3D" id="3.30.190.20">
    <property type="match status" value="1"/>
</dbReference>
<proteinExistence type="inferred from homology"/>
<dbReference type="InterPro" id="IPR023673">
    <property type="entry name" value="Ribosomal_uL1_CS"/>
</dbReference>
<keyword evidence="3 4" id="KW-0687">Ribonucleoprotein</keyword>
<evidence type="ECO:0000256" key="2">
    <source>
        <dbReference type="ARBA" id="ARBA00022980"/>
    </source>
</evidence>
<dbReference type="PIRSF" id="PIRSF002155">
    <property type="entry name" value="Ribosomal_L1"/>
    <property type="match status" value="1"/>
</dbReference>